<name>A0A8D6ZT58_MUSAM</name>
<dbReference type="GO" id="GO:0004672">
    <property type="term" value="F:protein kinase activity"/>
    <property type="evidence" value="ECO:0007669"/>
    <property type="project" value="InterPro"/>
</dbReference>
<dbReference type="Gene3D" id="1.10.510.10">
    <property type="entry name" value="Transferase(Phosphotransferase) domain 1"/>
    <property type="match status" value="1"/>
</dbReference>
<dbReference type="InterPro" id="IPR000719">
    <property type="entry name" value="Prot_kinase_dom"/>
</dbReference>
<evidence type="ECO:0000256" key="1">
    <source>
        <dbReference type="ARBA" id="ARBA00022741"/>
    </source>
</evidence>
<dbReference type="Pfam" id="PF00069">
    <property type="entry name" value="Pkinase"/>
    <property type="match status" value="1"/>
</dbReference>
<sequence length="154" mass="17515">LYSSTSRAIIHGDVKPSNILLDDKLMAKVSDFGASTLLLTDRTQTVSFVQGTIGYVDPDFMETRRLTAKTDVYSFGVVLLELVTRKKAVLDDASGVRELASMSREELLHILDEQFVREGGMVWLEKVVELALQCLRRRRDERPDMKRVAEKLRK</sequence>
<feature type="non-terminal residue" evidence="4">
    <location>
        <position position="1"/>
    </location>
</feature>
<dbReference type="EMBL" id="HG996474">
    <property type="protein sequence ID" value="CAG1836043.1"/>
    <property type="molecule type" value="Genomic_DNA"/>
</dbReference>
<dbReference type="PROSITE" id="PS50011">
    <property type="entry name" value="PROTEIN_KINASE_DOM"/>
    <property type="match status" value="1"/>
</dbReference>
<proteinExistence type="predicted"/>
<organism evidence="4">
    <name type="scientific">Musa acuminata subsp. malaccensis</name>
    <name type="common">Wild banana</name>
    <name type="synonym">Musa malaccensis</name>
    <dbReference type="NCBI Taxonomy" id="214687"/>
    <lineage>
        <taxon>Eukaryota</taxon>
        <taxon>Viridiplantae</taxon>
        <taxon>Streptophyta</taxon>
        <taxon>Embryophyta</taxon>
        <taxon>Tracheophyta</taxon>
        <taxon>Spermatophyta</taxon>
        <taxon>Magnoliopsida</taxon>
        <taxon>Liliopsida</taxon>
        <taxon>Zingiberales</taxon>
        <taxon>Musaceae</taxon>
        <taxon>Musa</taxon>
    </lineage>
</organism>
<dbReference type="GO" id="GO:0007166">
    <property type="term" value="P:cell surface receptor signaling pathway"/>
    <property type="evidence" value="ECO:0007669"/>
    <property type="project" value="InterPro"/>
</dbReference>
<dbReference type="InterPro" id="IPR008271">
    <property type="entry name" value="Ser/Thr_kinase_AS"/>
</dbReference>
<gene>
    <name evidence="4" type="ORF">GSMUA_240120.1</name>
</gene>
<dbReference type="GO" id="GO:0005524">
    <property type="term" value="F:ATP binding"/>
    <property type="evidence" value="ECO:0007669"/>
    <property type="project" value="UniProtKB-KW"/>
</dbReference>
<dbReference type="InterPro" id="IPR011009">
    <property type="entry name" value="Kinase-like_dom_sf"/>
</dbReference>
<feature type="non-terminal residue" evidence="4">
    <location>
        <position position="154"/>
    </location>
</feature>
<reference evidence="4" key="1">
    <citation type="submission" date="2021-03" db="EMBL/GenBank/DDBJ databases">
        <authorList>
            <consortium name="Genoscope - CEA"/>
            <person name="William W."/>
        </authorList>
    </citation>
    <scope>NUCLEOTIDE SEQUENCE</scope>
    <source>
        <strain evidence="4">Doubled-haploid Pahang</strain>
    </source>
</reference>
<dbReference type="AlphaFoldDB" id="A0A8D6ZT58"/>
<dbReference type="SUPFAM" id="SSF56112">
    <property type="entry name" value="Protein kinase-like (PK-like)"/>
    <property type="match status" value="1"/>
</dbReference>
<accession>A0A8D6ZT58</accession>
<evidence type="ECO:0000259" key="3">
    <source>
        <dbReference type="PROSITE" id="PS50011"/>
    </source>
</evidence>
<evidence type="ECO:0000256" key="2">
    <source>
        <dbReference type="ARBA" id="ARBA00022840"/>
    </source>
</evidence>
<dbReference type="InterPro" id="IPR045274">
    <property type="entry name" value="WAK-like"/>
</dbReference>
<evidence type="ECO:0000313" key="4">
    <source>
        <dbReference type="EMBL" id="CAG1836043.1"/>
    </source>
</evidence>
<keyword evidence="1" id="KW-0547">Nucleotide-binding</keyword>
<dbReference type="PROSITE" id="PS00108">
    <property type="entry name" value="PROTEIN_KINASE_ST"/>
    <property type="match status" value="1"/>
</dbReference>
<dbReference type="PANTHER" id="PTHR27005:SF283">
    <property type="entry name" value="OS02G0633066 PROTEIN"/>
    <property type="match status" value="1"/>
</dbReference>
<keyword evidence="2" id="KW-0067">ATP-binding</keyword>
<feature type="domain" description="Protein kinase" evidence="3">
    <location>
        <begin position="1"/>
        <end position="154"/>
    </location>
</feature>
<dbReference type="PANTHER" id="PTHR27005">
    <property type="entry name" value="WALL-ASSOCIATED RECEPTOR KINASE-LIKE 21"/>
    <property type="match status" value="1"/>
</dbReference>
<protein>
    <submittedName>
        <fullName evidence="4">(wild Malaysian banana) hypothetical protein</fullName>
    </submittedName>
</protein>